<keyword evidence="4" id="KW-1185">Reference proteome</keyword>
<keyword evidence="2" id="KW-0812">Transmembrane</keyword>
<comment type="caution">
    <text evidence="3">The sequence shown here is derived from an EMBL/GenBank/DDBJ whole genome shotgun (WGS) entry which is preliminary data.</text>
</comment>
<keyword evidence="2" id="KW-0472">Membrane</keyword>
<evidence type="ECO:0000256" key="2">
    <source>
        <dbReference type="SAM" id="Phobius"/>
    </source>
</evidence>
<reference evidence="3 4" key="1">
    <citation type="submission" date="2021-01" db="EMBL/GenBank/DDBJ databases">
        <title>WGS of actinomycetes isolated from Thailand.</title>
        <authorList>
            <person name="Thawai C."/>
        </authorList>
    </citation>
    <scope>NUCLEOTIDE SEQUENCE [LARGE SCALE GENOMIC DNA]</scope>
    <source>
        <strain evidence="3 4">CA3R110</strain>
    </source>
</reference>
<evidence type="ECO:0000313" key="3">
    <source>
        <dbReference type="EMBL" id="MBL1116450.1"/>
    </source>
</evidence>
<evidence type="ECO:0000256" key="1">
    <source>
        <dbReference type="SAM" id="MobiDB-lite"/>
    </source>
</evidence>
<dbReference type="RefSeq" id="WP_201854333.1">
    <property type="nucleotide sequence ID" value="NZ_JAERRG010000013.1"/>
</dbReference>
<proteinExistence type="predicted"/>
<name>A0ABS1PVI7_9ACTN</name>
<evidence type="ECO:0000313" key="4">
    <source>
        <dbReference type="Proteomes" id="UP000621510"/>
    </source>
</evidence>
<sequence>MTSHTSPRFPPPGADVPGAPPPLRREGALAGTTTDMPADEGTGPLPTIRFWNSRLAATTLTSLVAVAVVVAARRAARRGQRDGSIHR</sequence>
<feature type="compositionally biased region" description="Pro residues" evidence="1">
    <location>
        <begin position="8"/>
        <end position="22"/>
    </location>
</feature>
<dbReference type="EMBL" id="JAERRG010000013">
    <property type="protein sequence ID" value="MBL1116450.1"/>
    <property type="molecule type" value="Genomic_DNA"/>
</dbReference>
<accession>A0ABS1PVI7</accession>
<dbReference type="Proteomes" id="UP000621510">
    <property type="component" value="Unassembled WGS sequence"/>
</dbReference>
<feature type="region of interest" description="Disordered" evidence="1">
    <location>
        <begin position="1"/>
        <end position="44"/>
    </location>
</feature>
<organism evidence="3 4">
    <name type="scientific">Streptomyces endocoffeicus</name>
    <dbReference type="NCBI Taxonomy" id="2898945"/>
    <lineage>
        <taxon>Bacteria</taxon>
        <taxon>Bacillati</taxon>
        <taxon>Actinomycetota</taxon>
        <taxon>Actinomycetes</taxon>
        <taxon>Kitasatosporales</taxon>
        <taxon>Streptomycetaceae</taxon>
        <taxon>Streptomyces</taxon>
    </lineage>
</organism>
<feature type="transmembrane region" description="Helical" evidence="2">
    <location>
        <begin position="55"/>
        <end position="72"/>
    </location>
</feature>
<gene>
    <name evidence="3" type="ORF">JK364_29260</name>
</gene>
<keyword evidence="2" id="KW-1133">Transmembrane helix</keyword>
<protein>
    <submittedName>
        <fullName evidence="3">Uncharacterized protein</fullName>
    </submittedName>
</protein>